<sequence>MKKSVLEEEMGIEFDEYDNDDLDSNTTNQLQLHLLEPRAKRTSSINMLDFWKGQQYRIFNEYRSPMKHDVVETLVCTTNWLFGEKGHHEEVSIGGRNENCRLNELLNLFLDMFEQLYFV</sequence>
<reference evidence="1 2" key="1">
    <citation type="journal article" date="2017" name="Nat. Commun.">
        <title>Genome assembly with in vitro proximity ligation data and whole-genome triplication in lettuce.</title>
        <authorList>
            <person name="Reyes-Chin-Wo S."/>
            <person name="Wang Z."/>
            <person name="Yang X."/>
            <person name="Kozik A."/>
            <person name="Arikit S."/>
            <person name="Song C."/>
            <person name="Xia L."/>
            <person name="Froenicke L."/>
            <person name="Lavelle D.O."/>
            <person name="Truco M.J."/>
            <person name="Xia R."/>
            <person name="Zhu S."/>
            <person name="Xu C."/>
            <person name="Xu H."/>
            <person name="Xu X."/>
            <person name="Cox K."/>
            <person name="Korf I."/>
            <person name="Meyers B.C."/>
            <person name="Michelmore R.W."/>
        </authorList>
    </citation>
    <scope>NUCLEOTIDE SEQUENCE [LARGE SCALE GENOMIC DNA]</scope>
    <source>
        <strain evidence="2">cv. Salinas</strain>
        <tissue evidence="1">Seedlings</tissue>
    </source>
</reference>
<protein>
    <recommendedName>
        <fullName evidence="3">HAT C-terminal dimerisation domain-containing protein</fullName>
    </recommendedName>
</protein>
<accession>A0A9R1UK56</accession>
<dbReference type="EMBL" id="NBSK02000009">
    <property type="protein sequence ID" value="KAJ0188381.1"/>
    <property type="molecule type" value="Genomic_DNA"/>
</dbReference>
<evidence type="ECO:0008006" key="3">
    <source>
        <dbReference type="Google" id="ProtNLM"/>
    </source>
</evidence>
<comment type="caution">
    <text evidence="1">The sequence shown here is derived from an EMBL/GenBank/DDBJ whole genome shotgun (WGS) entry which is preliminary data.</text>
</comment>
<gene>
    <name evidence="1" type="ORF">LSAT_V11C900489460</name>
</gene>
<evidence type="ECO:0000313" key="2">
    <source>
        <dbReference type="Proteomes" id="UP000235145"/>
    </source>
</evidence>
<organism evidence="1 2">
    <name type="scientific">Lactuca sativa</name>
    <name type="common">Garden lettuce</name>
    <dbReference type="NCBI Taxonomy" id="4236"/>
    <lineage>
        <taxon>Eukaryota</taxon>
        <taxon>Viridiplantae</taxon>
        <taxon>Streptophyta</taxon>
        <taxon>Embryophyta</taxon>
        <taxon>Tracheophyta</taxon>
        <taxon>Spermatophyta</taxon>
        <taxon>Magnoliopsida</taxon>
        <taxon>eudicotyledons</taxon>
        <taxon>Gunneridae</taxon>
        <taxon>Pentapetalae</taxon>
        <taxon>asterids</taxon>
        <taxon>campanulids</taxon>
        <taxon>Asterales</taxon>
        <taxon>Asteraceae</taxon>
        <taxon>Cichorioideae</taxon>
        <taxon>Cichorieae</taxon>
        <taxon>Lactucinae</taxon>
        <taxon>Lactuca</taxon>
    </lineage>
</organism>
<keyword evidence="2" id="KW-1185">Reference proteome</keyword>
<evidence type="ECO:0000313" key="1">
    <source>
        <dbReference type="EMBL" id="KAJ0188381.1"/>
    </source>
</evidence>
<name>A0A9R1UK56_LACSA</name>
<dbReference type="AlphaFoldDB" id="A0A9R1UK56"/>
<proteinExistence type="predicted"/>
<dbReference type="Proteomes" id="UP000235145">
    <property type="component" value="Unassembled WGS sequence"/>
</dbReference>